<dbReference type="PANTHER" id="PTHR23504:SF15">
    <property type="entry name" value="MAJOR FACILITATOR SUPERFAMILY (MFS) PROFILE DOMAIN-CONTAINING PROTEIN"/>
    <property type="match status" value="1"/>
</dbReference>
<feature type="transmembrane region" description="Helical" evidence="6">
    <location>
        <begin position="29"/>
        <end position="47"/>
    </location>
</feature>
<evidence type="ECO:0000256" key="4">
    <source>
        <dbReference type="ARBA" id="ARBA00022989"/>
    </source>
</evidence>
<evidence type="ECO:0000256" key="5">
    <source>
        <dbReference type="ARBA" id="ARBA00023136"/>
    </source>
</evidence>
<dbReference type="GO" id="GO:0022857">
    <property type="term" value="F:transmembrane transporter activity"/>
    <property type="evidence" value="ECO:0007669"/>
    <property type="project" value="InterPro"/>
</dbReference>
<protein>
    <recommendedName>
        <fullName evidence="7">Major facilitator superfamily (MFS) profile domain-containing protein</fullName>
    </recommendedName>
</protein>
<feature type="transmembrane region" description="Helical" evidence="6">
    <location>
        <begin position="85"/>
        <end position="108"/>
    </location>
</feature>
<dbReference type="AlphaFoldDB" id="A0A1B9H4N4"/>
<organism evidence="8 9">
    <name type="scientific">Kwoniella heveanensis BCC8398</name>
    <dbReference type="NCBI Taxonomy" id="1296120"/>
    <lineage>
        <taxon>Eukaryota</taxon>
        <taxon>Fungi</taxon>
        <taxon>Dikarya</taxon>
        <taxon>Basidiomycota</taxon>
        <taxon>Agaricomycotina</taxon>
        <taxon>Tremellomycetes</taxon>
        <taxon>Tremellales</taxon>
        <taxon>Cryptococcaceae</taxon>
        <taxon>Kwoniella</taxon>
    </lineage>
</organism>
<evidence type="ECO:0000313" key="8">
    <source>
        <dbReference type="EMBL" id="OCF38234.1"/>
    </source>
</evidence>
<gene>
    <name evidence="8" type="ORF">I316_00460</name>
</gene>
<dbReference type="PANTHER" id="PTHR23504">
    <property type="entry name" value="MAJOR FACILITATOR SUPERFAMILY DOMAIN-CONTAINING PROTEIN 10"/>
    <property type="match status" value="1"/>
</dbReference>
<evidence type="ECO:0000313" key="9">
    <source>
        <dbReference type="Proteomes" id="UP000092666"/>
    </source>
</evidence>
<dbReference type="PROSITE" id="PS50850">
    <property type="entry name" value="MFS"/>
    <property type="match status" value="1"/>
</dbReference>
<comment type="subcellular location">
    <subcellularLocation>
        <location evidence="1">Membrane</location>
        <topology evidence="1">Multi-pass membrane protein</topology>
    </subcellularLocation>
</comment>
<keyword evidence="9" id="KW-1185">Reference proteome</keyword>
<reference evidence="9" key="2">
    <citation type="submission" date="2013-12" db="EMBL/GenBank/DDBJ databases">
        <title>Evolution of pathogenesis and genome organization in the Tremellales.</title>
        <authorList>
            <person name="Cuomo C."/>
            <person name="Litvintseva A."/>
            <person name="Heitman J."/>
            <person name="Chen Y."/>
            <person name="Sun S."/>
            <person name="Springer D."/>
            <person name="Dromer F."/>
            <person name="Young S."/>
            <person name="Zeng Q."/>
            <person name="Chapman S."/>
            <person name="Gujja S."/>
            <person name="Saif S."/>
            <person name="Birren B."/>
        </authorList>
    </citation>
    <scope>NUCLEOTIDE SEQUENCE [LARGE SCALE GENOMIC DNA]</scope>
    <source>
        <strain evidence="9">BCC8398</strain>
    </source>
</reference>
<dbReference type="InterPro" id="IPR020846">
    <property type="entry name" value="MFS_dom"/>
</dbReference>
<dbReference type="GO" id="GO:0016020">
    <property type="term" value="C:membrane"/>
    <property type="evidence" value="ECO:0007669"/>
    <property type="project" value="UniProtKB-SubCell"/>
</dbReference>
<dbReference type="OrthoDB" id="419616at2759"/>
<keyword evidence="4 6" id="KW-1133">Transmembrane helix</keyword>
<dbReference type="Pfam" id="PF07690">
    <property type="entry name" value="MFS_1"/>
    <property type="match status" value="1"/>
</dbReference>
<keyword evidence="5 6" id="KW-0472">Membrane</keyword>
<keyword evidence="3 6" id="KW-0812">Transmembrane</keyword>
<feature type="transmembrane region" description="Helical" evidence="6">
    <location>
        <begin position="198"/>
        <end position="219"/>
    </location>
</feature>
<dbReference type="Gene3D" id="1.20.1250.20">
    <property type="entry name" value="MFS general substrate transporter like domains"/>
    <property type="match status" value="1"/>
</dbReference>
<dbReference type="SUPFAM" id="SSF103473">
    <property type="entry name" value="MFS general substrate transporter"/>
    <property type="match status" value="1"/>
</dbReference>
<evidence type="ECO:0000256" key="2">
    <source>
        <dbReference type="ARBA" id="ARBA00022448"/>
    </source>
</evidence>
<reference evidence="8 9" key="1">
    <citation type="submission" date="2013-07" db="EMBL/GenBank/DDBJ databases">
        <title>The Genome Sequence of Cryptococcus heveanensis BCC8398.</title>
        <authorList>
            <consortium name="The Broad Institute Genome Sequencing Platform"/>
            <person name="Cuomo C."/>
            <person name="Litvintseva A."/>
            <person name="Chen Y."/>
            <person name="Heitman J."/>
            <person name="Sun S."/>
            <person name="Springer D."/>
            <person name="Dromer F."/>
            <person name="Young S.K."/>
            <person name="Zeng Q."/>
            <person name="Gargeya S."/>
            <person name="Fitzgerald M."/>
            <person name="Abouelleil A."/>
            <person name="Alvarado L."/>
            <person name="Berlin A.M."/>
            <person name="Chapman S.B."/>
            <person name="Dewar J."/>
            <person name="Goldberg J."/>
            <person name="Griggs A."/>
            <person name="Gujja S."/>
            <person name="Hansen M."/>
            <person name="Howarth C."/>
            <person name="Imamovic A."/>
            <person name="Larimer J."/>
            <person name="McCowan C."/>
            <person name="Murphy C."/>
            <person name="Pearson M."/>
            <person name="Priest M."/>
            <person name="Roberts A."/>
            <person name="Saif S."/>
            <person name="Shea T."/>
            <person name="Sykes S."/>
            <person name="Wortman J."/>
            <person name="Nusbaum C."/>
            <person name="Birren B."/>
        </authorList>
    </citation>
    <scope>NUCLEOTIDE SEQUENCE [LARGE SCALE GENOMIC DNA]</scope>
    <source>
        <strain evidence="8 9">BCC8398</strain>
    </source>
</reference>
<dbReference type="Proteomes" id="UP000092666">
    <property type="component" value="Unassembled WGS sequence"/>
</dbReference>
<dbReference type="EMBL" id="KI669492">
    <property type="protein sequence ID" value="OCF38234.1"/>
    <property type="molecule type" value="Genomic_DNA"/>
</dbReference>
<accession>A0A1B9H4N4</accession>
<sequence length="368" mass="40891">MAEAGLMITQAAMAPVWAWLADKYGRKRCVMYGFTGTVMSASMTGFGRSVWWIIFWRAMFGLSPSDVVHRVMLTERSHQSNRPRIFSLWSPIFNIGFVCGQLIGGFLASPHGRLPWIMGGQVETWKKWPYGLPCVVVGTLGLIALIVCKYMIEDDVPLALNQTGLRVSNNLQARVRATLRIPFFVGVRELRLTPNGPFALKAFQIAVYAHTGFLTVMSYTSIEHGGWGLSVASIGVLTSCLRTTYMLSTPLLLPHFVRRFSLRRRFRIALSALPLESLLIPISQLAARQSVHGQGSGEGKVRKPHRFWFWVVMLVEVPLYNLHMFAWPINDNTNTDCFDNYPALIATGSAITQITGAVGRATGPVLSG</sequence>
<dbReference type="InterPro" id="IPR011701">
    <property type="entry name" value="MFS"/>
</dbReference>
<feature type="transmembrane region" description="Helical" evidence="6">
    <location>
        <begin position="128"/>
        <end position="148"/>
    </location>
</feature>
<evidence type="ECO:0000259" key="7">
    <source>
        <dbReference type="PROSITE" id="PS50850"/>
    </source>
</evidence>
<dbReference type="InterPro" id="IPR036259">
    <property type="entry name" value="MFS_trans_sf"/>
</dbReference>
<evidence type="ECO:0000256" key="1">
    <source>
        <dbReference type="ARBA" id="ARBA00004141"/>
    </source>
</evidence>
<name>A0A1B9H4N4_9TREE</name>
<evidence type="ECO:0000256" key="3">
    <source>
        <dbReference type="ARBA" id="ARBA00022692"/>
    </source>
</evidence>
<feature type="domain" description="Major facilitator superfamily (MFS) profile" evidence="7">
    <location>
        <begin position="1"/>
        <end position="368"/>
    </location>
</feature>
<proteinExistence type="predicted"/>
<keyword evidence="2" id="KW-0813">Transport</keyword>
<feature type="transmembrane region" description="Helical" evidence="6">
    <location>
        <begin position="307"/>
        <end position="326"/>
    </location>
</feature>
<evidence type="ECO:0000256" key="6">
    <source>
        <dbReference type="SAM" id="Phobius"/>
    </source>
</evidence>